<dbReference type="InterPro" id="IPR001041">
    <property type="entry name" value="2Fe-2S_ferredoxin-type"/>
</dbReference>
<evidence type="ECO:0000256" key="5">
    <source>
        <dbReference type="ARBA" id="ARBA00023014"/>
    </source>
</evidence>
<keyword evidence="2" id="KW-0001">2Fe-2S</keyword>
<dbReference type="PROSITE" id="PS51085">
    <property type="entry name" value="2FE2S_FER_2"/>
    <property type="match status" value="1"/>
</dbReference>
<dbReference type="CDD" id="cd00207">
    <property type="entry name" value="fer2"/>
    <property type="match status" value="1"/>
</dbReference>
<feature type="domain" description="2Fe-2S ferredoxin-type" evidence="7">
    <location>
        <begin position="8"/>
        <end position="111"/>
    </location>
</feature>
<dbReference type="Pfam" id="PF00111">
    <property type="entry name" value="Fer2"/>
    <property type="match status" value="1"/>
</dbReference>
<evidence type="ECO:0000256" key="3">
    <source>
        <dbReference type="ARBA" id="ARBA00022723"/>
    </source>
</evidence>
<evidence type="ECO:0000256" key="4">
    <source>
        <dbReference type="ARBA" id="ARBA00023004"/>
    </source>
</evidence>
<dbReference type="PANTHER" id="PTHR23426:SF65">
    <property type="entry name" value="FERREDOXIN-2, MITOCHONDRIAL"/>
    <property type="match status" value="1"/>
</dbReference>
<dbReference type="GO" id="GO:0009055">
    <property type="term" value="F:electron transfer activity"/>
    <property type="evidence" value="ECO:0007669"/>
    <property type="project" value="TreeGrafter"/>
</dbReference>
<dbReference type="InterPro" id="IPR036010">
    <property type="entry name" value="2Fe-2S_ferredoxin-like_sf"/>
</dbReference>
<dbReference type="GO" id="GO:0046872">
    <property type="term" value="F:metal ion binding"/>
    <property type="evidence" value="ECO:0007669"/>
    <property type="project" value="UniProtKB-KW"/>
</dbReference>
<sequence length="111" mass="12053">MSKLETMTTITFISPNEQKTIVKTEAGKSLMEAAVENDVPGIDADCQGGCACATCHIIIPDGFKALIPAMDEDEQYLLDFLDNQQKNSRLSCQIEITGQLDGMIVTVPEEA</sequence>
<proteinExistence type="inferred from homology"/>
<accession>A0A3B1ASP2</accession>
<keyword evidence="3" id="KW-0479">Metal-binding</keyword>
<evidence type="ECO:0000256" key="2">
    <source>
        <dbReference type="ARBA" id="ARBA00022714"/>
    </source>
</evidence>
<evidence type="ECO:0000259" key="7">
    <source>
        <dbReference type="PROSITE" id="PS51085"/>
    </source>
</evidence>
<keyword evidence="5" id="KW-0411">Iron-sulfur</keyword>
<dbReference type="InterPro" id="IPR001055">
    <property type="entry name" value="Adrenodoxin-like"/>
</dbReference>
<dbReference type="SUPFAM" id="SSF54292">
    <property type="entry name" value="2Fe-2S ferredoxin-like"/>
    <property type="match status" value="1"/>
</dbReference>
<comment type="similarity">
    <text evidence="1">Belongs to the adrenodoxin/putidaredoxin family.</text>
</comment>
<gene>
    <name evidence="8" type="ORF">MNBD_ALPHA03-510</name>
</gene>
<dbReference type="InterPro" id="IPR012675">
    <property type="entry name" value="Beta-grasp_dom_sf"/>
</dbReference>
<dbReference type="PANTHER" id="PTHR23426">
    <property type="entry name" value="FERREDOXIN/ADRENODOXIN"/>
    <property type="match status" value="1"/>
</dbReference>
<dbReference type="GO" id="GO:0051537">
    <property type="term" value="F:2 iron, 2 sulfur cluster binding"/>
    <property type="evidence" value="ECO:0007669"/>
    <property type="project" value="UniProtKB-KW"/>
</dbReference>
<reference evidence="8" key="1">
    <citation type="submission" date="2018-06" db="EMBL/GenBank/DDBJ databases">
        <authorList>
            <person name="Zhirakovskaya E."/>
        </authorList>
    </citation>
    <scope>NUCLEOTIDE SEQUENCE</scope>
</reference>
<organism evidence="8">
    <name type="scientific">hydrothermal vent metagenome</name>
    <dbReference type="NCBI Taxonomy" id="652676"/>
    <lineage>
        <taxon>unclassified sequences</taxon>
        <taxon>metagenomes</taxon>
        <taxon>ecological metagenomes</taxon>
    </lineage>
</organism>
<dbReference type="GO" id="GO:0140647">
    <property type="term" value="P:P450-containing electron transport chain"/>
    <property type="evidence" value="ECO:0007669"/>
    <property type="project" value="InterPro"/>
</dbReference>
<keyword evidence="4" id="KW-0408">Iron</keyword>
<dbReference type="EMBL" id="UOFW01000107">
    <property type="protein sequence ID" value="VAX04731.1"/>
    <property type="molecule type" value="Genomic_DNA"/>
</dbReference>
<dbReference type="PRINTS" id="PR00355">
    <property type="entry name" value="ADRENODOXIN"/>
</dbReference>
<dbReference type="AlphaFoldDB" id="A0A3B1ASP2"/>
<dbReference type="Gene3D" id="3.10.20.30">
    <property type="match status" value="1"/>
</dbReference>
<name>A0A3B1ASP2_9ZZZZ</name>
<comment type="cofactor">
    <cofactor evidence="6">
        <name>[2Fe-2S] cluster</name>
        <dbReference type="ChEBI" id="CHEBI:190135"/>
    </cofactor>
</comment>
<evidence type="ECO:0000256" key="1">
    <source>
        <dbReference type="ARBA" id="ARBA00010914"/>
    </source>
</evidence>
<evidence type="ECO:0000313" key="8">
    <source>
        <dbReference type="EMBL" id="VAX04731.1"/>
    </source>
</evidence>
<protein>
    <submittedName>
        <fullName evidence="8">Ferredoxin, 2Fe-2S</fullName>
    </submittedName>
</protein>
<evidence type="ECO:0000256" key="6">
    <source>
        <dbReference type="ARBA" id="ARBA00034078"/>
    </source>
</evidence>